<evidence type="ECO:0000256" key="1">
    <source>
        <dbReference type="ARBA" id="ARBA00000085"/>
    </source>
</evidence>
<evidence type="ECO:0000256" key="4">
    <source>
        <dbReference type="ARBA" id="ARBA00022553"/>
    </source>
</evidence>
<dbReference type="PANTHER" id="PTHR45436">
    <property type="entry name" value="SENSOR HISTIDINE KINASE YKOH"/>
    <property type="match status" value="1"/>
</dbReference>
<evidence type="ECO:0000313" key="12">
    <source>
        <dbReference type="EMBL" id="MEW9305859.1"/>
    </source>
</evidence>
<evidence type="ECO:0000256" key="5">
    <source>
        <dbReference type="ARBA" id="ARBA00022679"/>
    </source>
</evidence>
<evidence type="ECO:0000256" key="7">
    <source>
        <dbReference type="ARBA" id="ARBA00022777"/>
    </source>
</evidence>
<evidence type="ECO:0000256" key="8">
    <source>
        <dbReference type="ARBA" id="ARBA00022989"/>
    </source>
</evidence>
<dbReference type="GO" id="GO:0004673">
    <property type="term" value="F:protein histidine kinase activity"/>
    <property type="evidence" value="ECO:0007669"/>
    <property type="project" value="UniProtKB-EC"/>
</dbReference>
<evidence type="ECO:0000256" key="6">
    <source>
        <dbReference type="ARBA" id="ARBA00022692"/>
    </source>
</evidence>
<keyword evidence="9 10" id="KW-0472">Membrane</keyword>
<keyword evidence="5 12" id="KW-0808">Transferase</keyword>
<keyword evidence="6 10" id="KW-0812">Transmembrane</keyword>
<sequence>MTVTSFSLRRRMLLGSVVAIVVATILAGIGIDAISGLAIRALELSEIEDEMRLLLGSIEVNASNQLTIDEGPQDPRFELPNGGLYWQVGRGGNVELRSQSLWDQGLPWLQATAAKGGGKVNDLVGPNGSQLLAVERSIVISTASGDQTVNALIALDNAQLSPVKWRFFYAMAPSLAVLMAALLGAVIAFLRYGFRPLDKLSVELLSLRSRPARKISGRYPDEIQPLIDNLNALIASREAQLIEARSRAGDLAHGLKTPLAVLEATARSLADSGQATAANAIRDEVWRMDAQVKRTLAEARASLAAAQLSGRVDTHAVLSKLVSTMQKLSRDKDMTFGLEAPQGIVIAMDESDFTNIAGNLLDNARKWGNSQARVRLMAQTASPVIVLSIEDDGPGLPPDAEKSFIERGKRLDETVRGTGFGLAIAKDIIEAYGGELHIARSGLGGLGVEVHLPKRLVVTDAGDDDPAAEGRPSA</sequence>
<dbReference type="InterPro" id="IPR036890">
    <property type="entry name" value="HATPase_C_sf"/>
</dbReference>
<proteinExistence type="predicted"/>
<keyword evidence="13" id="KW-1185">Reference proteome</keyword>
<feature type="domain" description="Histidine kinase" evidence="11">
    <location>
        <begin position="250"/>
        <end position="456"/>
    </location>
</feature>
<evidence type="ECO:0000256" key="9">
    <source>
        <dbReference type="ARBA" id="ARBA00023136"/>
    </source>
</evidence>
<feature type="transmembrane region" description="Helical" evidence="10">
    <location>
        <begin position="167"/>
        <end position="190"/>
    </location>
</feature>
<accession>A0ABV3PJQ9</accession>
<dbReference type="InterPro" id="IPR050428">
    <property type="entry name" value="TCS_sensor_his_kinase"/>
</dbReference>
<reference evidence="12 13" key="1">
    <citation type="submission" date="2024-07" db="EMBL/GenBank/DDBJ databases">
        <title>Description of Labrys sedimenti sp. nov., isolated from a diclofenac-degrading enrichment culture.</title>
        <authorList>
            <person name="Tancsics A."/>
            <person name="Csepanyi A."/>
        </authorList>
    </citation>
    <scope>NUCLEOTIDE SEQUENCE [LARGE SCALE GENOMIC DNA]</scope>
    <source>
        <strain evidence="12 13">LMG 23578</strain>
    </source>
</reference>
<evidence type="ECO:0000313" key="13">
    <source>
        <dbReference type="Proteomes" id="UP001555786"/>
    </source>
</evidence>
<dbReference type="EMBL" id="JBFNQD010000002">
    <property type="protein sequence ID" value="MEW9305859.1"/>
    <property type="molecule type" value="Genomic_DNA"/>
</dbReference>
<dbReference type="Proteomes" id="UP001555786">
    <property type="component" value="Unassembled WGS sequence"/>
</dbReference>
<dbReference type="SUPFAM" id="SSF55874">
    <property type="entry name" value="ATPase domain of HSP90 chaperone/DNA topoisomerase II/histidine kinase"/>
    <property type="match status" value="1"/>
</dbReference>
<dbReference type="SUPFAM" id="SSF47384">
    <property type="entry name" value="Homodimeric domain of signal transducing histidine kinase"/>
    <property type="match status" value="1"/>
</dbReference>
<evidence type="ECO:0000256" key="2">
    <source>
        <dbReference type="ARBA" id="ARBA00004370"/>
    </source>
</evidence>
<keyword evidence="7 12" id="KW-0418">Kinase</keyword>
<gene>
    <name evidence="12" type="ORF">ABXS05_09955</name>
</gene>
<keyword evidence="8 10" id="KW-1133">Transmembrane helix</keyword>
<dbReference type="Pfam" id="PF00512">
    <property type="entry name" value="HisKA"/>
    <property type="match status" value="1"/>
</dbReference>
<protein>
    <recommendedName>
        <fullName evidence="3">histidine kinase</fullName>
        <ecNumber evidence="3">2.7.13.3</ecNumber>
    </recommendedName>
</protein>
<comment type="caution">
    <text evidence="12">The sequence shown here is derived from an EMBL/GenBank/DDBJ whole genome shotgun (WGS) entry which is preliminary data.</text>
</comment>
<dbReference type="Gene3D" id="3.30.565.10">
    <property type="entry name" value="Histidine kinase-like ATPase, C-terminal domain"/>
    <property type="match status" value="1"/>
</dbReference>
<keyword evidence="4" id="KW-0597">Phosphoprotein</keyword>
<dbReference type="PROSITE" id="PS50109">
    <property type="entry name" value="HIS_KIN"/>
    <property type="match status" value="1"/>
</dbReference>
<organism evidence="12 13">
    <name type="scientific">Labrys neptuniae</name>
    <dbReference type="NCBI Taxonomy" id="376174"/>
    <lineage>
        <taxon>Bacteria</taxon>
        <taxon>Pseudomonadati</taxon>
        <taxon>Pseudomonadota</taxon>
        <taxon>Alphaproteobacteria</taxon>
        <taxon>Hyphomicrobiales</taxon>
        <taxon>Xanthobacteraceae</taxon>
        <taxon>Labrys</taxon>
    </lineage>
</organism>
<comment type="subcellular location">
    <subcellularLocation>
        <location evidence="2">Membrane</location>
    </subcellularLocation>
</comment>
<dbReference type="Pfam" id="PF02518">
    <property type="entry name" value="HATPase_c"/>
    <property type="match status" value="1"/>
</dbReference>
<dbReference type="Gene3D" id="1.10.287.130">
    <property type="match status" value="1"/>
</dbReference>
<feature type="transmembrane region" description="Helical" evidence="10">
    <location>
        <begin position="12"/>
        <end position="39"/>
    </location>
</feature>
<dbReference type="InterPro" id="IPR003594">
    <property type="entry name" value="HATPase_dom"/>
</dbReference>
<dbReference type="InterPro" id="IPR005467">
    <property type="entry name" value="His_kinase_dom"/>
</dbReference>
<dbReference type="RefSeq" id="WP_311939043.1">
    <property type="nucleotide sequence ID" value="NZ_JAVSCS010000021.1"/>
</dbReference>
<dbReference type="SMART" id="SM00387">
    <property type="entry name" value="HATPase_c"/>
    <property type="match status" value="1"/>
</dbReference>
<comment type="catalytic activity">
    <reaction evidence="1">
        <text>ATP + protein L-histidine = ADP + protein N-phospho-L-histidine.</text>
        <dbReference type="EC" id="2.7.13.3"/>
    </reaction>
</comment>
<dbReference type="InterPro" id="IPR003661">
    <property type="entry name" value="HisK_dim/P_dom"/>
</dbReference>
<evidence type="ECO:0000256" key="3">
    <source>
        <dbReference type="ARBA" id="ARBA00012438"/>
    </source>
</evidence>
<dbReference type="CDD" id="cd00082">
    <property type="entry name" value="HisKA"/>
    <property type="match status" value="1"/>
</dbReference>
<dbReference type="InterPro" id="IPR004358">
    <property type="entry name" value="Sig_transdc_His_kin-like_C"/>
</dbReference>
<evidence type="ECO:0000259" key="11">
    <source>
        <dbReference type="PROSITE" id="PS50109"/>
    </source>
</evidence>
<dbReference type="EC" id="2.7.13.3" evidence="3"/>
<dbReference type="PRINTS" id="PR00344">
    <property type="entry name" value="BCTRLSENSOR"/>
</dbReference>
<dbReference type="PANTHER" id="PTHR45436:SF5">
    <property type="entry name" value="SENSOR HISTIDINE KINASE TRCS"/>
    <property type="match status" value="1"/>
</dbReference>
<evidence type="ECO:0000256" key="10">
    <source>
        <dbReference type="SAM" id="Phobius"/>
    </source>
</evidence>
<name>A0ABV3PJQ9_9HYPH</name>
<dbReference type="SMART" id="SM00388">
    <property type="entry name" value="HisKA"/>
    <property type="match status" value="1"/>
</dbReference>
<dbReference type="InterPro" id="IPR036097">
    <property type="entry name" value="HisK_dim/P_sf"/>
</dbReference>